<dbReference type="Proteomes" id="UP000554482">
    <property type="component" value="Unassembled WGS sequence"/>
</dbReference>
<keyword evidence="3" id="KW-1185">Reference proteome</keyword>
<evidence type="ECO:0000313" key="3">
    <source>
        <dbReference type="Proteomes" id="UP000554482"/>
    </source>
</evidence>
<dbReference type="EMBL" id="JABWDY010020870">
    <property type="protein sequence ID" value="KAF5192840.1"/>
    <property type="molecule type" value="Genomic_DNA"/>
</dbReference>
<organism evidence="2 3">
    <name type="scientific">Thalictrum thalictroides</name>
    <name type="common">Rue-anemone</name>
    <name type="synonym">Anemone thalictroides</name>
    <dbReference type="NCBI Taxonomy" id="46969"/>
    <lineage>
        <taxon>Eukaryota</taxon>
        <taxon>Viridiplantae</taxon>
        <taxon>Streptophyta</taxon>
        <taxon>Embryophyta</taxon>
        <taxon>Tracheophyta</taxon>
        <taxon>Spermatophyta</taxon>
        <taxon>Magnoliopsida</taxon>
        <taxon>Ranunculales</taxon>
        <taxon>Ranunculaceae</taxon>
        <taxon>Thalictroideae</taxon>
        <taxon>Thalictrum</taxon>
    </lineage>
</organism>
<reference evidence="2 3" key="1">
    <citation type="submission" date="2020-06" db="EMBL/GenBank/DDBJ databases">
        <title>Transcriptomic and genomic resources for Thalictrum thalictroides and T. hernandezii: Facilitating candidate gene discovery in an emerging model plant lineage.</title>
        <authorList>
            <person name="Arias T."/>
            <person name="Riano-Pachon D.M."/>
            <person name="Di Stilio V.S."/>
        </authorList>
    </citation>
    <scope>NUCLEOTIDE SEQUENCE [LARGE SCALE GENOMIC DNA]</scope>
    <source>
        <strain evidence="3">cv. WT478/WT964</strain>
        <tissue evidence="2">Leaves</tissue>
    </source>
</reference>
<sequence length="158" mass="17567">MTKAKGQKNIPMRYGKTSGKLPTRWSNRIGAHGGDHFGNKEEFSQGLNPTEDFNSEQGILGEDELHDDFSLNEEQVDIDGEDGGNIGNALFDDELSEDDSNYVASEDTSFGVDNNNDNKSEFITRGKEALGDIDRINVESYYDSPDLEVIVKMKMIAH</sequence>
<protein>
    <submittedName>
        <fullName evidence="2">Uncharacterized protein</fullName>
    </submittedName>
</protein>
<feature type="compositionally biased region" description="Polar residues" evidence="1">
    <location>
        <begin position="45"/>
        <end position="57"/>
    </location>
</feature>
<feature type="region of interest" description="Disordered" evidence="1">
    <location>
        <begin position="1"/>
        <end position="69"/>
    </location>
</feature>
<comment type="caution">
    <text evidence="2">The sequence shown here is derived from an EMBL/GenBank/DDBJ whole genome shotgun (WGS) entry which is preliminary data.</text>
</comment>
<dbReference type="AlphaFoldDB" id="A0A7J6W8E5"/>
<gene>
    <name evidence="2" type="ORF">FRX31_017573</name>
</gene>
<feature type="region of interest" description="Disordered" evidence="1">
    <location>
        <begin position="97"/>
        <end position="119"/>
    </location>
</feature>
<evidence type="ECO:0000256" key="1">
    <source>
        <dbReference type="SAM" id="MobiDB-lite"/>
    </source>
</evidence>
<name>A0A7J6W8E5_THATH</name>
<proteinExistence type="predicted"/>
<accession>A0A7J6W8E5</accession>
<feature type="compositionally biased region" description="Basic and acidic residues" evidence="1">
    <location>
        <begin position="33"/>
        <end position="43"/>
    </location>
</feature>
<evidence type="ECO:0000313" key="2">
    <source>
        <dbReference type="EMBL" id="KAF5192840.1"/>
    </source>
</evidence>
<feature type="compositionally biased region" description="Polar residues" evidence="1">
    <location>
        <begin position="102"/>
        <end position="115"/>
    </location>
</feature>